<feature type="coiled-coil region" evidence="4">
    <location>
        <begin position="36"/>
        <end position="87"/>
    </location>
</feature>
<name>A0A067LF20_JATCU</name>
<keyword evidence="3" id="KW-0611">Plant defense</keyword>
<reference evidence="6 7" key="1">
    <citation type="journal article" date="2014" name="PLoS ONE">
        <title>Global Analysis of Gene Expression Profiles in Physic Nut (Jatropha curcas L.) Seedlings Exposed to Salt Stress.</title>
        <authorList>
            <person name="Zhang L."/>
            <person name="Zhang C."/>
            <person name="Wu P."/>
            <person name="Chen Y."/>
            <person name="Li M."/>
            <person name="Jiang H."/>
            <person name="Wu G."/>
        </authorList>
    </citation>
    <scope>NUCLEOTIDE SEQUENCE [LARGE SCALE GENOMIC DNA]</scope>
    <source>
        <strain evidence="7">cv. GZQX0401</strain>
        <tissue evidence="6">Young leaves</tissue>
    </source>
</reference>
<feature type="domain" description="Disease resistance N-terminal" evidence="5">
    <location>
        <begin position="12"/>
        <end position="99"/>
    </location>
</feature>
<dbReference type="STRING" id="180498.A0A067LF20"/>
<accession>A0A067LF20</accession>
<dbReference type="Proteomes" id="UP000027138">
    <property type="component" value="Unassembled WGS sequence"/>
</dbReference>
<evidence type="ECO:0000256" key="1">
    <source>
        <dbReference type="ARBA" id="ARBA00022737"/>
    </source>
</evidence>
<gene>
    <name evidence="6" type="ORF">JCGZ_27059</name>
</gene>
<proteinExistence type="predicted"/>
<dbReference type="Pfam" id="PF18052">
    <property type="entry name" value="Rx_N"/>
    <property type="match status" value="1"/>
</dbReference>
<keyword evidence="4" id="KW-0175">Coiled coil</keyword>
<keyword evidence="1" id="KW-0677">Repeat</keyword>
<evidence type="ECO:0000256" key="2">
    <source>
        <dbReference type="ARBA" id="ARBA00022741"/>
    </source>
</evidence>
<dbReference type="GO" id="GO:0006952">
    <property type="term" value="P:defense response"/>
    <property type="evidence" value="ECO:0007669"/>
    <property type="project" value="UniProtKB-KW"/>
</dbReference>
<protein>
    <recommendedName>
        <fullName evidence="5">Disease resistance N-terminal domain-containing protein</fullName>
    </recommendedName>
</protein>
<dbReference type="EMBL" id="KK914281">
    <property type="protein sequence ID" value="KDP43110.1"/>
    <property type="molecule type" value="Genomic_DNA"/>
</dbReference>
<dbReference type="Gene3D" id="1.20.5.4130">
    <property type="match status" value="1"/>
</dbReference>
<evidence type="ECO:0000256" key="4">
    <source>
        <dbReference type="SAM" id="Coils"/>
    </source>
</evidence>
<keyword evidence="2" id="KW-0547">Nucleotide-binding</keyword>
<evidence type="ECO:0000256" key="3">
    <source>
        <dbReference type="ARBA" id="ARBA00022821"/>
    </source>
</evidence>
<sequence>MAIESFAFNIAEKVLEKLASNAYKEICFAWGFEGEVKKLEDILSTIEAVLLDAKEKQEKNHELRLWLAKLKDALYDAEDVLDELECETKRREVLKLYGSTRKKVHASQLFLLFI</sequence>
<dbReference type="InterPro" id="IPR041118">
    <property type="entry name" value="Rx_N"/>
</dbReference>
<keyword evidence="7" id="KW-1185">Reference proteome</keyword>
<organism evidence="6 7">
    <name type="scientific">Jatropha curcas</name>
    <name type="common">Barbados nut</name>
    <dbReference type="NCBI Taxonomy" id="180498"/>
    <lineage>
        <taxon>Eukaryota</taxon>
        <taxon>Viridiplantae</taxon>
        <taxon>Streptophyta</taxon>
        <taxon>Embryophyta</taxon>
        <taxon>Tracheophyta</taxon>
        <taxon>Spermatophyta</taxon>
        <taxon>Magnoliopsida</taxon>
        <taxon>eudicotyledons</taxon>
        <taxon>Gunneridae</taxon>
        <taxon>Pentapetalae</taxon>
        <taxon>rosids</taxon>
        <taxon>fabids</taxon>
        <taxon>Malpighiales</taxon>
        <taxon>Euphorbiaceae</taxon>
        <taxon>Crotonoideae</taxon>
        <taxon>Jatropheae</taxon>
        <taxon>Jatropha</taxon>
    </lineage>
</organism>
<dbReference type="OrthoDB" id="1933539at2759"/>
<evidence type="ECO:0000259" key="5">
    <source>
        <dbReference type="Pfam" id="PF18052"/>
    </source>
</evidence>
<dbReference type="AlphaFoldDB" id="A0A067LF20"/>
<evidence type="ECO:0000313" key="6">
    <source>
        <dbReference type="EMBL" id="KDP43110.1"/>
    </source>
</evidence>
<evidence type="ECO:0000313" key="7">
    <source>
        <dbReference type="Proteomes" id="UP000027138"/>
    </source>
</evidence>
<dbReference type="GO" id="GO:0000166">
    <property type="term" value="F:nucleotide binding"/>
    <property type="evidence" value="ECO:0007669"/>
    <property type="project" value="UniProtKB-KW"/>
</dbReference>